<protein>
    <submittedName>
        <fullName evidence="2">Putative sterol carrier protein</fullName>
    </submittedName>
</protein>
<organism evidence="2 3">
    <name type="scientific">Persephonella hydrogeniphila</name>
    <dbReference type="NCBI Taxonomy" id="198703"/>
    <lineage>
        <taxon>Bacteria</taxon>
        <taxon>Pseudomonadati</taxon>
        <taxon>Aquificota</taxon>
        <taxon>Aquificia</taxon>
        <taxon>Aquificales</taxon>
        <taxon>Hydrogenothermaceae</taxon>
        <taxon>Persephonella</taxon>
    </lineage>
</organism>
<sequence length="164" mass="18506">MKRVGAVLIAIILGFGYSFAAPKFMDEEYAKQFCELWNKTPTLTEGLSKWSKKTGNKGYRIIRFYRQDCGGPEKAIEVHIAPKDGKAICIYGGKATDQKPDFLMFATDENWKSLAKGEFGFMGMMGIMSKMTFEGSKWEAMQNMGPFKAFLLNLDKVPHTMECP</sequence>
<feature type="signal peptide" evidence="1">
    <location>
        <begin position="1"/>
        <end position="20"/>
    </location>
</feature>
<dbReference type="Proteomes" id="UP000219036">
    <property type="component" value="Unassembled WGS sequence"/>
</dbReference>
<dbReference type="InterPro" id="IPR036527">
    <property type="entry name" value="SCP2_sterol-bd_dom_sf"/>
</dbReference>
<keyword evidence="1" id="KW-0732">Signal</keyword>
<dbReference type="Gene3D" id="3.30.1050.10">
    <property type="entry name" value="SCP2 sterol-binding domain"/>
    <property type="match status" value="1"/>
</dbReference>
<reference evidence="3" key="1">
    <citation type="submission" date="2017-09" db="EMBL/GenBank/DDBJ databases">
        <authorList>
            <person name="Varghese N."/>
            <person name="Submissions S."/>
        </authorList>
    </citation>
    <scope>NUCLEOTIDE SEQUENCE [LARGE SCALE GENOMIC DNA]</scope>
    <source>
        <strain evidence="3">DSM 15103</strain>
    </source>
</reference>
<accession>A0A285NMW1</accession>
<gene>
    <name evidence="2" type="ORF">SAMN06265182_1437</name>
</gene>
<dbReference type="RefSeq" id="WP_097000605.1">
    <property type="nucleotide sequence ID" value="NZ_OBEI01000006.1"/>
</dbReference>
<name>A0A285NMW1_9AQUI</name>
<dbReference type="AlphaFoldDB" id="A0A285NMW1"/>
<evidence type="ECO:0000313" key="3">
    <source>
        <dbReference type="Proteomes" id="UP000219036"/>
    </source>
</evidence>
<feature type="chain" id="PRO_5012877075" evidence="1">
    <location>
        <begin position="21"/>
        <end position="164"/>
    </location>
</feature>
<keyword evidence="3" id="KW-1185">Reference proteome</keyword>
<evidence type="ECO:0000313" key="2">
    <source>
        <dbReference type="EMBL" id="SNZ08971.1"/>
    </source>
</evidence>
<dbReference type="EMBL" id="OBEI01000006">
    <property type="protein sequence ID" value="SNZ08971.1"/>
    <property type="molecule type" value="Genomic_DNA"/>
</dbReference>
<evidence type="ECO:0000256" key="1">
    <source>
        <dbReference type="SAM" id="SignalP"/>
    </source>
</evidence>
<proteinExistence type="predicted"/>
<dbReference type="OrthoDB" id="13708at2"/>
<dbReference type="SUPFAM" id="SSF55718">
    <property type="entry name" value="SCP-like"/>
    <property type="match status" value="1"/>
</dbReference>